<evidence type="ECO:0000313" key="2">
    <source>
        <dbReference type="Proteomes" id="UP000030134"/>
    </source>
</evidence>
<evidence type="ECO:0000313" key="1">
    <source>
        <dbReference type="EMBL" id="KGN98258.1"/>
    </source>
</evidence>
<dbReference type="OrthoDB" id="1108959at2"/>
<name>A0A0A2G4P2_9PORP</name>
<dbReference type="SUPFAM" id="SSF48452">
    <property type="entry name" value="TPR-like"/>
    <property type="match status" value="1"/>
</dbReference>
<gene>
    <name evidence="1" type="ORF">HQ36_05010</name>
</gene>
<dbReference type="InterPro" id="IPR011990">
    <property type="entry name" value="TPR-like_helical_dom_sf"/>
</dbReference>
<dbReference type="STRING" id="266762.HQ36_05010"/>
<dbReference type="Proteomes" id="UP000030134">
    <property type="component" value="Unassembled WGS sequence"/>
</dbReference>
<dbReference type="RefSeq" id="WP_036883833.1">
    <property type="nucleotide sequence ID" value="NZ_JQZW01000008.1"/>
</dbReference>
<dbReference type="Pfam" id="PF13428">
    <property type="entry name" value="TPR_14"/>
    <property type="match status" value="1"/>
</dbReference>
<comment type="caution">
    <text evidence="1">The sequence shown here is derived from an EMBL/GenBank/DDBJ whole genome shotgun (WGS) entry which is preliminary data.</text>
</comment>
<dbReference type="AlphaFoldDB" id="A0A0A2G4P2"/>
<sequence length="708" mass="82559">MNKKSINAYIISGRIAQAIELLQAAVIRPSQYAVQTRLEQLRDNYLSMLTYLRQGVEDKEQERIILYMKRELLVISEKLYREEQKYVSSHKYYHTLKVREAQSAMSLEALLEELLQPALKEQNRSSFDHLVNFLFETLWTSETITNQQMGLLAQCDEYVRLTAVSALTLGLMQYWDLSKFSFLCHELEREDCSVDYRVRLVFALFLFLNHYRERLSLYREELSPLIDGVVQTPYFKETFLSIWMRYIYAMDTARVADIIQNNLPGLLKKVGPKLRDVMGDKEEIDLADLSESDDPELLSLEAKLRDFGMLEEEGADTMHVSFKDLKGDYFFSDLSAWFLPFDTEHGRVLRVLERNEAMRTMLPIFSQKLCDSDLYSFITTIDKMPMGGNLVVGGMPMDVANEALKDQIEEVKGRELDYERSILYATKKYVENYYRFCKIHPDREQFTDPFERHYTPDISFLYPHININLLLSEGALFLYKKRHYRDALSLFQALSKRETVDSTLFVRMAYCYYFEGEYAKAIMAFEYADLIQDVSLTARKKWARCYRHLGQTATAVTLYRDLLERYPEQEELLLELSALLIEEGAYADALPHLYKYEFTSSEPIKAQRPIAWCLLLSGDLERAYRYYEDIVHREAPLASDFLNAGYVACALKKNSEALVLFQKAAQQYLSQEKLFDEVTADLPLLESLLDRENLFVLLDGAVALTKKE</sequence>
<dbReference type="EMBL" id="JQZW01000008">
    <property type="protein sequence ID" value="KGN98258.1"/>
    <property type="molecule type" value="Genomic_DNA"/>
</dbReference>
<protein>
    <submittedName>
        <fullName evidence="1">Uncharacterized protein</fullName>
    </submittedName>
</protein>
<accession>A0A0A2G4P2</accession>
<organism evidence="1 2">
    <name type="scientific">Porphyromonas gingivicanis</name>
    <dbReference type="NCBI Taxonomy" id="266762"/>
    <lineage>
        <taxon>Bacteria</taxon>
        <taxon>Pseudomonadati</taxon>
        <taxon>Bacteroidota</taxon>
        <taxon>Bacteroidia</taxon>
        <taxon>Bacteroidales</taxon>
        <taxon>Porphyromonadaceae</taxon>
        <taxon>Porphyromonas</taxon>
    </lineage>
</organism>
<keyword evidence="2" id="KW-1185">Reference proteome</keyword>
<proteinExistence type="predicted"/>
<dbReference type="Gene3D" id="1.25.40.10">
    <property type="entry name" value="Tetratricopeptide repeat domain"/>
    <property type="match status" value="1"/>
</dbReference>
<dbReference type="eggNOG" id="COG0457">
    <property type="taxonomic scope" value="Bacteria"/>
</dbReference>
<reference evidence="1 2" key="1">
    <citation type="submission" date="2014-08" db="EMBL/GenBank/DDBJ databases">
        <title>Porphyromonas gingivicanis strain:COT-022_OH1391 Genome sequencing.</title>
        <authorList>
            <person name="Wallis C."/>
            <person name="Deusch O."/>
            <person name="O'Flynn C."/>
            <person name="Davis I."/>
            <person name="Jospin G."/>
            <person name="Darling A.E."/>
            <person name="Coil D.A."/>
            <person name="Alexiev A."/>
            <person name="Horsfall A."/>
            <person name="Kirkwood N."/>
            <person name="Harris S."/>
            <person name="Eisen J.A."/>
        </authorList>
    </citation>
    <scope>NUCLEOTIDE SEQUENCE [LARGE SCALE GENOMIC DNA]</scope>
    <source>
        <strain evidence="2">COT-022 OH1391</strain>
    </source>
</reference>